<organism evidence="2 3">
    <name type="scientific">Escallonia herrerae</name>
    <dbReference type="NCBI Taxonomy" id="1293975"/>
    <lineage>
        <taxon>Eukaryota</taxon>
        <taxon>Viridiplantae</taxon>
        <taxon>Streptophyta</taxon>
        <taxon>Embryophyta</taxon>
        <taxon>Tracheophyta</taxon>
        <taxon>Spermatophyta</taxon>
        <taxon>Magnoliopsida</taxon>
        <taxon>eudicotyledons</taxon>
        <taxon>Gunneridae</taxon>
        <taxon>Pentapetalae</taxon>
        <taxon>asterids</taxon>
        <taxon>campanulids</taxon>
        <taxon>Escalloniales</taxon>
        <taxon>Escalloniaceae</taxon>
        <taxon>Escallonia</taxon>
    </lineage>
</organism>
<feature type="region of interest" description="Disordered" evidence="1">
    <location>
        <begin position="125"/>
        <end position="176"/>
    </location>
</feature>
<evidence type="ECO:0000256" key="1">
    <source>
        <dbReference type="SAM" id="MobiDB-lite"/>
    </source>
</evidence>
<evidence type="ECO:0000313" key="2">
    <source>
        <dbReference type="EMBL" id="KAK3006482.1"/>
    </source>
</evidence>
<gene>
    <name evidence="2" type="ORF">RJ639_016083</name>
</gene>
<sequence length="220" mass="23142">MRKKKKQKHHLISFMKSNIDAQRCKPLKQKYARGAAYHGRDHASTPETAADSARTWRELVLGLVTGTAGDLPAFATSTANQASSHGLDFNLAQDDKLAPQRASPLDGPPLDQYGSNLAHALSSLNFSGQPSATDPPTDPSPSQFSGFLLRIPSSMDFNGEPTSSHSSRDKGKSAGVAHMAINPSVGKILKLTPPIVAAPSSGLDAVFSSDSESSSTTTSG</sequence>
<keyword evidence="3" id="KW-1185">Reference proteome</keyword>
<name>A0AA89AL88_9ASTE</name>
<protein>
    <submittedName>
        <fullName evidence="2">Uncharacterized protein</fullName>
    </submittedName>
</protein>
<dbReference type="Proteomes" id="UP001188597">
    <property type="component" value="Unassembled WGS sequence"/>
</dbReference>
<accession>A0AA89AL88</accession>
<feature type="region of interest" description="Disordered" evidence="1">
    <location>
        <begin position="200"/>
        <end position="220"/>
    </location>
</feature>
<proteinExistence type="predicted"/>
<feature type="compositionally biased region" description="Low complexity" evidence="1">
    <location>
        <begin position="208"/>
        <end position="220"/>
    </location>
</feature>
<comment type="caution">
    <text evidence="2">The sequence shown here is derived from an EMBL/GenBank/DDBJ whole genome shotgun (WGS) entry which is preliminary data.</text>
</comment>
<evidence type="ECO:0000313" key="3">
    <source>
        <dbReference type="Proteomes" id="UP001188597"/>
    </source>
</evidence>
<feature type="region of interest" description="Disordered" evidence="1">
    <location>
        <begin position="32"/>
        <end position="51"/>
    </location>
</feature>
<dbReference type="EMBL" id="JAVXUP010001987">
    <property type="protein sequence ID" value="KAK3006482.1"/>
    <property type="molecule type" value="Genomic_DNA"/>
</dbReference>
<reference evidence="2" key="1">
    <citation type="submission" date="2022-12" db="EMBL/GenBank/DDBJ databases">
        <title>Draft genome assemblies for two species of Escallonia (Escalloniales).</title>
        <authorList>
            <person name="Chanderbali A."/>
            <person name="Dervinis C."/>
            <person name="Anghel I."/>
            <person name="Soltis D."/>
            <person name="Soltis P."/>
            <person name="Zapata F."/>
        </authorList>
    </citation>
    <scope>NUCLEOTIDE SEQUENCE</scope>
    <source>
        <strain evidence="2">UCBG64.0493</strain>
        <tissue evidence="2">Leaf</tissue>
    </source>
</reference>
<dbReference type="AlphaFoldDB" id="A0AA89AL88"/>